<organism evidence="1">
    <name type="scientific">marine metagenome</name>
    <dbReference type="NCBI Taxonomy" id="408172"/>
    <lineage>
        <taxon>unclassified sequences</taxon>
        <taxon>metagenomes</taxon>
        <taxon>ecological metagenomes</taxon>
    </lineage>
</organism>
<gene>
    <name evidence="1" type="ORF">METZ01_LOCUS288727</name>
</gene>
<protein>
    <submittedName>
        <fullName evidence="1">Uncharacterized protein</fullName>
    </submittedName>
</protein>
<dbReference type="AlphaFoldDB" id="A0A382LI13"/>
<sequence>MSKQENGNVVQGPWPKTKRKVKLPDETAIELQERLGFAEELTQTVIVQMMHTLGQNGIDISDNAFVRDMALVIEMTKGSIYRSLDLNHITHGLFEALVELQVDPDNSVATEVNQDLLEEYIKLFGDDDDPEIP</sequence>
<evidence type="ECO:0000313" key="1">
    <source>
        <dbReference type="EMBL" id="SVC35873.1"/>
    </source>
</evidence>
<name>A0A382LI13_9ZZZZ</name>
<reference evidence="1" key="1">
    <citation type="submission" date="2018-05" db="EMBL/GenBank/DDBJ databases">
        <authorList>
            <person name="Lanie J.A."/>
            <person name="Ng W.-L."/>
            <person name="Kazmierczak K.M."/>
            <person name="Andrzejewski T.M."/>
            <person name="Davidsen T.M."/>
            <person name="Wayne K.J."/>
            <person name="Tettelin H."/>
            <person name="Glass J.I."/>
            <person name="Rusch D."/>
            <person name="Podicherti R."/>
            <person name="Tsui H.-C.T."/>
            <person name="Winkler M.E."/>
        </authorList>
    </citation>
    <scope>NUCLEOTIDE SEQUENCE</scope>
</reference>
<dbReference type="EMBL" id="UINC01086952">
    <property type="protein sequence ID" value="SVC35873.1"/>
    <property type="molecule type" value="Genomic_DNA"/>
</dbReference>
<proteinExistence type="predicted"/>
<accession>A0A382LI13</accession>